<feature type="region of interest" description="Disordered" evidence="1">
    <location>
        <begin position="147"/>
        <end position="189"/>
    </location>
</feature>
<name>A0AAD3TT53_9TREE</name>
<feature type="compositionally biased region" description="Polar residues" evidence="1">
    <location>
        <begin position="206"/>
        <end position="224"/>
    </location>
</feature>
<dbReference type="Proteomes" id="UP001222932">
    <property type="component" value="Unassembled WGS sequence"/>
</dbReference>
<feature type="region of interest" description="Disordered" evidence="1">
    <location>
        <begin position="328"/>
        <end position="412"/>
    </location>
</feature>
<reference evidence="2" key="1">
    <citation type="journal article" date="2023" name="BMC Genomics">
        <title>Chromosome-level genome assemblies of Cutaneotrichosporon spp. (Trichosporonales, Basidiomycota) reveal imbalanced evolution between nucleotide sequences and chromosome synteny.</title>
        <authorList>
            <person name="Kobayashi Y."/>
            <person name="Kayamori A."/>
            <person name="Aoki K."/>
            <person name="Shiwa Y."/>
            <person name="Matsutani M."/>
            <person name="Fujita N."/>
            <person name="Sugita T."/>
            <person name="Iwasaki W."/>
            <person name="Tanaka N."/>
            <person name="Takashima M."/>
        </authorList>
    </citation>
    <scope>NUCLEOTIDE SEQUENCE</scope>
    <source>
        <strain evidence="2">HIS016</strain>
    </source>
</reference>
<organism evidence="2 3">
    <name type="scientific">Cutaneotrichosporon spelunceum</name>
    <dbReference type="NCBI Taxonomy" id="1672016"/>
    <lineage>
        <taxon>Eukaryota</taxon>
        <taxon>Fungi</taxon>
        <taxon>Dikarya</taxon>
        <taxon>Basidiomycota</taxon>
        <taxon>Agaricomycotina</taxon>
        <taxon>Tremellomycetes</taxon>
        <taxon>Trichosporonales</taxon>
        <taxon>Trichosporonaceae</taxon>
        <taxon>Cutaneotrichosporon</taxon>
    </lineage>
</organism>
<dbReference type="AlphaFoldDB" id="A0AAD3TT53"/>
<comment type="caution">
    <text evidence="2">The sequence shown here is derived from an EMBL/GenBank/DDBJ whole genome shotgun (WGS) entry which is preliminary data.</text>
</comment>
<protein>
    <submittedName>
        <fullName evidence="2">Uncharacterized protein</fullName>
    </submittedName>
</protein>
<keyword evidence="3" id="KW-1185">Reference proteome</keyword>
<gene>
    <name evidence="2" type="ORF">CspeluHIS016_0300180</name>
</gene>
<sequence length="412" mass="42414">MPFHNRRRHLEERDMADALNTLPPLAPTLSIGIQEPATPATLPRVTRQRAVTMMNAVGRLATAVKNNNTRALPTTPTGITENASAWLSRPSGSSNTSAIRSTTAGWSADLFAPGPLPASPLAPGPSCSATTATTFAACTPAIPTVLDTTHTTPANNSPPHTSNTTDDAPTDDNDNTHTTPIQGPTLTPESDATLASHAISPTLSATSAISDTSGSPDPLASSSPPVVLYDTNGLPIQPQPYFNDVTWEVEDYHPIFFTLPPPAIASPIAATTTTPTIATAATSSATVTALTAVPPLAIATTTGAITGVSTVAATSTAPAAQTPLAITDTTTTASTSAAGSSTLGRDRRLPSPITVPRLPFVDKSDFHSNPVPDQPTDNETPLASPASPASPRVVNLTVYQVEPRAPSTPDRE</sequence>
<reference evidence="2" key="2">
    <citation type="submission" date="2023-06" db="EMBL/GenBank/DDBJ databases">
        <authorList>
            <person name="Kobayashi Y."/>
            <person name="Kayamori A."/>
            <person name="Aoki K."/>
            <person name="Shiwa Y."/>
            <person name="Fujita N."/>
            <person name="Sugita T."/>
            <person name="Iwasaki W."/>
            <person name="Tanaka N."/>
            <person name="Takashima M."/>
        </authorList>
    </citation>
    <scope>NUCLEOTIDE SEQUENCE</scope>
    <source>
        <strain evidence="2">HIS016</strain>
    </source>
</reference>
<feature type="region of interest" description="Disordered" evidence="1">
    <location>
        <begin position="206"/>
        <end position="226"/>
    </location>
</feature>
<evidence type="ECO:0000313" key="3">
    <source>
        <dbReference type="Proteomes" id="UP001222932"/>
    </source>
</evidence>
<feature type="compositionally biased region" description="Low complexity" evidence="1">
    <location>
        <begin position="328"/>
        <end position="342"/>
    </location>
</feature>
<feature type="compositionally biased region" description="Polar residues" evidence="1">
    <location>
        <begin position="147"/>
        <end position="160"/>
    </location>
</feature>
<evidence type="ECO:0000256" key="1">
    <source>
        <dbReference type="SAM" id="MobiDB-lite"/>
    </source>
</evidence>
<feature type="region of interest" description="Disordered" evidence="1">
    <location>
        <begin position="69"/>
        <end position="99"/>
    </location>
</feature>
<proteinExistence type="predicted"/>
<feature type="compositionally biased region" description="Polar residues" evidence="1">
    <location>
        <begin position="180"/>
        <end position="189"/>
    </location>
</feature>
<dbReference type="EMBL" id="BTCM01000003">
    <property type="protein sequence ID" value="GMK56178.1"/>
    <property type="molecule type" value="Genomic_DNA"/>
</dbReference>
<evidence type="ECO:0000313" key="2">
    <source>
        <dbReference type="EMBL" id="GMK56178.1"/>
    </source>
</evidence>
<accession>A0AAD3TT53</accession>